<comment type="subunit">
    <text evidence="1">Forms a heterodimer with UbiU.</text>
</comment>
<dbReference type="OrthoDB" id="8523349at2"/>
<dbReference type="EMBL" id="JFZV01000012">
    <property type="protein sequence ID" value="KDN14011.1"/>
    <property type="molecule type" value="Genomic_DNA"/>
</dbReference>
<keyword evidence="1" id="KW-0408">Iron</keyword>
<keyword evidence="1" id="KW-0479">Metal-binding</keyword>
<comment type="pathway">
    <text evidence="1">Cofactor biosynthesis; ubiquinone biosynthesis.</text>
</comment>
<comment type="function">
    <text evidence="1">Required for O(2)-independent ubiquinone (coenzyme Q) biosynthesis. Together with UbiU, is essential for the C6-hydroxylation reaction in the oxygen-independent ubiquinone biosynthesis pathway.</text>
</comment>
<dbReference type="InterPro" id="IPR001539">
    <property type="entry name" value="Peptidase_U32"/>
</dbReference>
<dbReference type="GO" id="GO:0006508">
    <property type="term" value="P:proteolysis"/>
    <property type="evidence" value="ECO:0007669"/>
    <property type="project" value="UniProtKB-KW"/>
</dbReference>
<gene>
    <name evidence="1" type="primary">ubiV</name>
    <name evidence="2" type="ORF">SALWKB29_1913</name>
</gene>
<evidence type="ECO:0000313" key="2">
    <source>
        <dbReference type="EMBL" id="KDN14011.1"/>
    </source>
</evidence>
<dbReference type="eggNOG" id="COG0826">
    <property type="taxonomic scope" value="Bacteria"/>
</dbReference>
<accession>A0A066TFX4</accession>
<feature type="binding site" evidence="1">
    <location>
        <position position="45"/>
    </location>
    <ligand>
        <name>[4Fe-4S] cluster</name>
        <dbReference type="ChEBI" id="CHEBI:49883"/>
    </ligand>
</feature>
<dbReference type="Proteomes" id="UP000027170">
    <property type="component" value="Unassembled WGS sequence"/>
</dbReference>
<name>A0A066TFX4_9NEIS</name>
<comment type="similarity">
    <text evidence="1">Belongs to the peptidase U32 family. UbiV subfamily.</text>
</comment>
<keyword evidence="3" id="KW-1185">Reference proteome</keyword>
<comment type="cofactor">
    <cofactor evidence="1">
        <name>[4Fe-4S] cluster</name>
        <dbReference type="ChEBI" id="CHEBI:49883"/>
    </cofactor>
</comment>
<dbReference type="GO" id="GO:0046872">
    <property type="term" value="F:metal ion binding"/>
    <property type="evidence" value="ECO:0007669"/>
    <property type="project" value="UniProtKB-KW"/>
</dbReference>
<proteinExistence type="inferred from homology"/>
<dbReference type="RefSeq" id="WP_037404816.1">
    <property type="nucleotide sequence ID" value="NZ_JFZV01000012.1"/>
</dbReference>
<feature type="binding site" evidence="1">
    <location>
        <position position="197"/>
    </location>
    <ligand>
        <name>[4Fe-4S] cluster</name>
        <dbReference type="ChEBI" id="CHEBI:49883"/>
    </ligand>
</feature>
<dbReference type="PANTHER" id="PTHR30217">
    <property type="entry name" value="PEPTIDASE U32 FAMILY"/>
    <property type="match status" value="1"/>
</dbReference>
<dbReference type="GO" id="GO:0051539">
    <property type="term" value="F:4 iron, 4 sulfur cluster binding"/>
    <property type="evidence" value="ECO:0007669"/>
    <property type="project" value="UniProtKB-UniRule"/>
</dbReference>
<reference evidence="2 3" key="1">
    <citation type="submission" date="2014-03" db="EMBL/GenBank/DDBJ databases">
        <title>The genomes of two eusocial bee gut symbionts.</title>
        <authorList>
            <person name="Kwong W.K."/>
            <person name="Engel P."/>
            <person name="Koch H."/>
            <person name="Moran N.A."/>
        </authorList>
    </citation>
    <scope>NUCLEOTIDE SEQUENCE [LARGE SCALE GENOMIC DNA]</scope>
    <source>
        <strain evidence="3">wkB29</strain>
    </source>
</reference>
<dbReference type="InterPro" id="IPR043693">
    <property type="entry name" value="UbiV"/>
</dbReference>
<comment type="caution">
    <text evidence="2">The sequence shown here is derived from an EMBL/GenBank/DDBJ whole genome shotgun (WGS) entry which is preliminary data.</text>
</comment>
<dbReference type="PANTHER" id="PTHR30217:SF11">
    <property type="entry name" value="UBIQUINONE BIOSYNTHESIS PROTEIN UBIV"/>
    <property type="match status" value="1"/>
</dbReference>
<keyword evidence="2" id="KW-0378">Hydrolase</keyword>
<dbReference type="GO" id="GO:0008233">
    <property type="term" value="F:peptidase activity"/>
    <property type="evidence" value="ECO:0007669"/>
    <property type="project" value="UniProtKB-KW"/>
</dbReference>
<dbReference type="InterPro" id="IPR051454">
    <property type="entry name" value="RNA/ubiquinone_mod_enzymes"/>
</dbReference>
<feature type="binding site" evidence="1">
    <location>
        <position position="180"/>
    </location>
    <ligand>
        <name>[4Fe-4S] cluster</name>
        <dbReference type="ChEBI" id="CHEBI:49883"/>
    </ligand>
</feature>
<dbReference type="Pfam" id="PF01136">
    <property type="entry name" value="Peptidase_U32"/>
    <property type="match status" value="1"/>
</dbReference>
<keyword evidence="2" id="KW-0645">Protease</keyword>
<feature type="binding site" evidence="1">
    <location>
        <position position="193"/>
    </location>
    <ligand>
        <name>[4Fe-4S] cluster</name>
        <dbReference type="ChEBI" id="CHEBI:49883"/>
    </ligand>
</feature>
<dbReference type="NCBIfam" id="NF011991">
    <property type="entry name" value="PRK15447.1"/>
    <property type="match status" value="1"/>
</dbReference>
<protein>
    <recommendedName>
        <fullName evidence="1">Ubiquinone biosynthesis protein UbiV</fullName>
    </recommendedName>
</protein>
<sequence>MKQQDKLALSLGPILFFWQKQQIVDFYQQMAEESFATIYMGETVCSRRQELKVADWLDLAQDVAANGCEVVLSSQVLLESESDLRRLRKLVEQEDFRVEANDLAAVRLLHAKRIPFVAGQALNIYNEQTLALMQSLGACRWVASIELAADRLAQMIAAVPDMVCEVFGWGKLPLAYSSRCFTARHYNLKKDSCEFKCLEHADGLPLYTREKKAFLTINGIQTMSAGCHSLLARYQQLLAMGVGYFRISPQEQCMAEVIRLHQQVLAEAMDAETALSELSICAGGALVNGYWYGQAGINQCEEVMHAGA</sequence>
<dbReference type="AlphaFoldDB" id="A0A066TFX4"/>
<keyword evidence="1" id="KW-0004">4Fe-4S</keyword>
<evidence type="ECO:0000256" key="1">
    <source>
        <dbReference type="HAMAP-Rule" id="MF_02233"/>
    </source>
</evidence>
<dbReference type="UniPathway" id="UPA00232"/>
<dbReference type="GO" id="GO:0006744">
    <property type="term" value="P:ubiquinone biosynthetic process"/>
    <property type="evidence" value="ECO:0007669"/>
    <property type="project" value="UniProtKB-UniRule"/>
</dbReference>
<keyword evidence="1" id="KW-0831">Ubiquinone biosynthesis</keyword>
<organism evidence="2 3">
    <name type="scientific">Snodgrassella communis</name>
    <dbReference type="NCBI Taxonomy" id="2946699"/>
    <lineage>
        <taxon>Bacteria</taxon>
        <taxon>Pseudomonadati</taxon>
        <taxon>Pseudomonadota</taxon>
        <taxon>Betaproteobacteria</taxon>
        <taxon>Neisseriales</taxon>
        <taxon>Neisseriaceae</taxon>
        <taxon>Snodgrassella</taxon>
    </lineage>
</organism>
<keyword evidence="1" id="KW-0411">Iron-sulfur</keyword>
<evidence type="ECO:0000313" key="3">
    <source>
        <dbReference type="Proteomes" id="UP000027170"/>
    </source>
</evidence>
<dbReference type="HAMAP" id="MF_02233">
    <property type="entry name" value="UbiV"/>
    <property type="match status" value="1"/>
</dbReference>